<dbReference type="InterPro" id="IPR036291">
    <property type="entry name" value="NAD(P)-bd_dom_sf"/>
</dbReference>
<organism evidence="3 4">
    <name type="scientific">Spirosoma foliorum</name>
    <dbReference type="NCBI Taxonomy" id="2710596"/>
    <lineage>
        <taxon>Bacteria</taxon>
        <taxon>Pseudomonadati</taxon>
        <taxon>Bacteroidota</taxon>
        <taxon>Cytophagia</taxon>
        <taxon>Cytophagales</taxon>
        <taxon>Cytophagaceae</taxon>
        <taxon>Spirosoma</taxon>
    </lineage>
</organism>
<gene>
    <name evidence="3" type="ORF">H3H32_02970</name>
</gene>
<dbReference type="InterPro" id="IPR050463">
    <property type="entry name" value="Gfo/Idh/MocA_oxidrdct_glycsds"/>
</dbReference>
<dbReference type="GO" id="GO:0000166">
    <property type="term" value="F:nucleotide binding"/>
    <property type="evidence" value="ECO:0007669"/>
    <property type="project" value="InterPro"/>
</dbReference>
<dbReference type="SUPFAM" id="SSF51735">
    <property type="entry name" value="NAD(P)-binding Rossmann-fold domains"/>
    <property type="match status" value="1"/>
</dbReference>
<dbReference type="Gene3D" id="3.40.50.720">
    <property type="entry name" value="NAD(P)-binding Rossmann-like Domain"/>
    <property type="match status" value="1"/>
</dbReference>
<accession>A0A7G5GYJ4</accession>
<dbReference type="Pfam" id="PF19051">
    <property type="entry name" value="GFO_IDH_MocA_C2"/>
    <property type="match status" value="1"/>
</dbReference>
<feature type="domain" description="Gfo/Idh/MocA-like oxidoreductase bacterial type C-terminal" evidence="2">
    <location>
        <begin position="175"/>
        <end position="275"/>
    </location>
</feature>
<proteinExistence type="predicted"/>
<dbReference type="Pfam" id="PF01408">
    <property type="entry name" value="GFO_IDH_MocA"/>
    <property type="match status" value="1"/>
</dbReference>
<name>A0A7G5GYJ4_9BACT</name>
<dbReference type="RefSeq" id="WP_182461192.1">
    <property type="nucleotide sequence ID" value="NZ_CP059732.1"/>
</dbReference>
<evidence type="ECO:0000259" key="2">
    <source>
        <dbReference type="Pfam" id="PF19051"/>
    </source>
</evidence>
<evidence type="ECO:0000313" key="3">
    <source>
        <dbReference type="EMBL" id="QMW03936.1"/>
    </source>
</evidence>
<evidence type="ECO:0000313" key="4">
    <source>
        <dbReference type="Proteomes" id="UP000515369"/>
    </source>
</evidence>
<dbReference type="InterPro" id="IPR043906">
    <property type="entry name" value="Gfo/Idh/MocA_OxRdtase_bact_C"/>
</dbReference>
<dbReference type="PANTHER" id="PTHR43818:SF10">
    <property type="entry name" value="NADH-DEPENDENT DEHYDROGENASE-RELATED"/>
    <property type="match status" value="1"/>
</dbReference>
<dbReference type="PANTHER" id="PTHR43818">
    <property type="entry name" value="BCDNA.GH03377"/>
    <property type="match status" value="1"/>
</dbReference>
<keyword evidence="4" id="KW-1185">Reference proteome</keyword>
<evidence type="ECO:0000259" key="1">
    <source>
        <dbReference type="Pfam" id="PF01408"/>
    </source>
</evidence>
<protein>
    <submittedName>
        <fullName evidence="3">Gfo/Idh/MocA family oxidoreductase</fullName>
    </submittedName>
</protein>
<dbReference type="InterPro" id="IPR000683">
    <property type="entry name" value="Gfo/Idh/MocA-like_OxRdtase_N"/>
</dbReference>
<feature type="domain" description="Gfo/Idh/MocA-like oxidoreductase N-terminal" evidence="1">
    <location>
        <begin position="47"/>
        <end position="166"/>
    </location>
</feature>
<dbReference type="Gene3D" id="3.30.360.10">
    <property type="entry name" value="Dihydrodipicolinate Reductase, domain 2"/>
    <property type="match status" value="1"/>
</dbReference>
<dbReference type="KEGG" id="sfol:H3H32_02970"/>
<dbReference type="Proteomes" id="UP000515369">
    <property type="component" value="Chromosome"/>
</dbReference>
<dbReference type="EMBL" id="CP059732">
    <property type="protein sequence ID" value="QMW03936.1"/>
    <property type="molecule type" value="Genomic_DNA"/>
</dbReference>
<dbReference type="SUPFAM" id="SSF55347">
    <property type="entry name" value="Glyceraldehyde-3-phosphate dehydrogenase-like, C-terminal domain"/>
    <property type="match status" value="1"/>
</dbReference>
<sequence length="482" mass="53854">MEEKKITPNAESRRDFLKTSSLAATSFFIVPRHVLGKGFIAPSDKLNIAGIGAGGKGKSDLASFAKSPNVNIVALCDVDDRQAVDSRSRYPKATYYKDFREMLSKENRNIDACSISTPDNTHAVATLAAMQLGKHVYTQKPLTHDIYESRILGQAAKKYKVVTQMGNQGGSGNGVRRMKEIYDSGIIGEVHKVLTWTNRPVWPQAVPTDKTFDIPKELDFDLWLGPAKKVPYNEAYLPWNWRGWWPYGTGALGDMACHIMDPVFRILPIDYPTSVECSLAGTWAFTLRPQDDNPDWTPFSSSIHLNYPRKDGKGDIKLSWYDGGILPELPEELLPGESFGNSDGGVLFIGTKGKLMADCYGANPRLLPLKANETLNIPETIARVPNEDHYLQWVDACIAGHGKGITSSPFEYAAPFAESILIGNLALRSWMLRDNPSAKRSSERYNGRKKLYYDAPNMKITNYDLANQFVKRDYREGWSLTL</sequence>
<reference evidence="3 4" key="1">
    <citation type="submission" date="2020-07" db="EMBL/GenBank/DDBJ databases">
        <title>Spirosoma foliorum sp. nov., isolated from the leaves on the Nejang mountain Korea, Republic of.</title>
        <authorList>
            <person name="Ho H."/>
            <person name="Lee Y.-J."/>
            <person name="Nurcahyanto D.-A."/>
            <person name="Kim S.-G."/>
        </authorList>
    </citation>
    <scope>NUCLEOTIDE SEQUENCE [LARGE SCALE GENOMIC DNA]</scope>
    <source>
        <strain evidence="3 4">PL0136</strain>
    </source>
</reference>
<dbReference type="AlphaFoldDB" id="A0A7G5GYJ4"/>